<feature type="compositionally biased region" description="Polar residues" evidence="8">
    <location>
        <begin position="1"/>
        <end position="19"/>
    </location>
</feature>
<dbReference type="GO" id="GO:0000776">
    <property type="term" value="C:kinetochore"/>
    <property type="evidence" value="ECO:0007669"/>
    <property type="project" value="UniProtKB-KW"/>
</dbReference>
<dbReference type="PROSITE" id="PS51489">
    <property type="entry name" value="BUB1_N"/>
    <property type="match status" value="1"/>
</dbReference>
<feature type="binding site" evidence="7">
    <location>
        <position position="735"/>
    </location>
    <ligand>
        <name>ATP</name>
        <dbReference type="ChEBI" id="CHEBI:30616"/>
    </ligand>
</feature>
<dbReference type="EMBL" id="HE580270">
    <property type="protein sequence ID" value="CCD24528.1"/>
    <property type="molecule type" value="Genomic_DNA"/>
</dbReference>
<evidence type="ECO:0000313" key="12">
    <source>
        <dbReference type="Proteomes" id="UP000000689"/>
    </source>
</evidence>
<evidence type="ECO:0000259" key="10">
    <source>
        <dbReference type="PROSITE" id="PS51489"/>
    </source>
</evidence>
<dbReference type="Pfam" id="PF00069">
    <property type="entry name" value="Pkinase"/>
    <property type="match status" value="1"/>
</dbReference>
<dbReference type="OMA" id="KTLCPNP"/>
<dbReference type="PROSITE" id="PS00107">
    <property type="entry name" value="PROTEIN_KINASE_ATP"/>
    <property type="match status" value="1"/>
</dbReference>
<dbReference type="CDD" id="cd13981">
    <property type="entry name" value="STKc_Bub1_BubR1"/>
    <property type="match status" value="1"/>
</dbReference>
<evidence type="ECO:0000256" key="5">
    <source>
        <dbReference type="ARBA" id="ARBA00022840"/>
    </source>
</evidence>
<sequence length="1025" mass="118253">MNHTLIPSNQLDTNGNQRDPSTDKNGDYFKMNSIAFQQELNDVKLHFERKLLNELEDMDDPLELFLDYLGALSQLIPENNQFLIELIERSLLYLRDIDTYQNDPRYLQLWHKYIDFLDRQQSVDNLEEIFNVLKYMFSLHIGYKLALFYEYFSTYLFQVDRFIEAHYILEVGIKRRARPLNRLLITLHELESKLRNLNPNFNIELPIQLEFLERFREPSFVTRRSTSSFVENAQKTYLVKQEQLVNRPLQWELYREERGFVPRVNKVVEGKVSRIKSALVIADNVETETKPVKLPIFADSQEKISEVDNEKVYKIIENPGRKPEKIDCNFSLLYLDNQEYAVEEILAMSRNYYFTQKKESFAHNDENIDRSISQPPSHQNKRRRKALGEKRPEMYASQPDVSIAPLSTGNLGGDTNVFNAQGTNPSEYVNITKTSILPLNDSNKINVENENQSVPDNYKVPNSPTVTMVSKNAINEVYSMFNQNYKETDSVADVDDTGKYSLYDNGTHEFTRQNIDDLTEVKNSKPHVTDTAINNNNTTTTATTNNNDTQQTQDYVDDNNTGATTYRSKLSNYMTPIQEKTEHTFQSMNGTQQDSFPRSEPNTTQSSPFLTQPQANHNGMVPNDQMSLLPPPANTISKNEHIIEHPLDLKLRHKLLDSINPPLENYSTYYHYNQSLNMSSLLKKIHKESMNENKNPIVDFKKTGDLYCIRAELGEGGYATVYLAESATGNLRALKVEKPASVWEYYILKQIEDRLNGLNILNSIINANSLHCFTDESYLVLNYANQGTILDLINYQKEKFQNTVDESLCMFITIELIKVLEYVHEIGIIHGDLKPENCMIRFQEGHLGSYNATGLDGWDKKGIYLIDFGRSFDLSLFPSDTKFKADWKTDKQDCYEMQSGKSWTYEADYYGLAGIIHAMLFGSLIDPIQSSNGYFKVKNPLKRYWAKDIWNSAFDVLLNSGTFNEFPLSSTMKSIRQRMEEHLSGSGLGDQLRSIILDLESELSIFKNKTIRGINKSKGKRKPTL</sequence>
<dbReference type="InterPro" id="IPR011009">
    <property type="entry name" value="Kinase-like_dom_sf"/>
</dbReference>
<dbReference type="GO" id="GO:0007094">
    <property type="term" value="P:mitotic spindle assembly checkpoint signaling"/>
    <property type="evidence" value="ECO:0007669"/>
    <property type="project" value="EnsemblFungi"/>
</dbReference>
<feature type="region of interest" description="Disordered" evidence="8">
    <location>
        <begin position="587"/>
        <end position="608"/>
    </location>
</feature>
<dbReference type="SMART" id="SM00777">
    <property type="entry name" value="Mad3_BUB1_I"/>
    <property type="match status" value="1"/>
</dbReference>
<dbReference type="Gene3D" id="1.25.40.930">
    <property type="match status" value="1"/>
</dbReference>
<keyword evidence="4" id="KW-0995">Kinetochore</keyword>
<feature type="compositionally biased region" description="Low complexity" evidence="8">
    <location>
        <begin position="529"/>
        <end position="561"/>
    </location>
</feature>
<dbReference type="Proteomes" id="UP000000689">
    <property type="component" value="Chromosome 4"/>
</dbReference>
<evidence type="ECO:0000256" key="2">
    <source>
        <dbReference type="ARBA" id="ARBA00022454"/>
    </source>
</evidence>
<evidence type="ECO:0000256" key="6">
    <source>
        <dbReference type="ARBA" id="ARBA00023328"/>
    </source>
</evidence>
<dbReference type="GO" id="GO:0031134">
    <property type="term" value="P:sister chromatid biorientation"/>
    <property type="evidence" value="ECO:0007669"/>
    <property type="project" value="EnsemblFungi"/>
</dbReference>
<dbReference type="Pfam" id="PF08171">
    <property type="entry name" value="Mad3_BUB1_II"/>
    <property type="match status" value="1"/>
</dbReference>
<dbReference type="Gene3D" id="1.20.58.2070">
    <property type="match status" value="1"/>
</dbReference>
<dbReference type="KEGG" id="ndi:NDAI_0D02140"/>
<dbReference type="SMART" id="SM00220">
    <property type="entry name" value="S_TKc"/>
    <property type="match status" value="1"/>
</dbReference>
<dbReference type="GO" id="GO:1990298">
    <property type="term" value="C:bub1-bub3 complex"/>
    <property type="evidence" value="ECO:0007669"/>
    <property type="project" value="EnsemblFungi"/>
</dbReference>
<name>G0W9R7_NAUDC</name>
<dbReference type="AlphaFoldDB" id="G0W9R7"/>
<dbReference type="eggNOG" id="KOG1166">
    <property type="taxonomic scope" value="Eukaryota"/>
</dbReference>
<evidence type="ECO:0000256" key="1">
    <source>
        <dbReference type="ARBA" id="ARBA00004629"/>
    </source>
</evidence>
<dbReference type="OrthoDB" id="248495at2759"/>
<dbReference type="InterPro" id="IPR015661">
    <property type="entry name" value="Bub1/Mad3"/>
</dbReference>
<dbReference type="GO" id="GO:0034501">
    <property type="term" value="P:protein localization to kinetochore"/>
    <property type="evidence" value="ECO:0007669"/>
    <property type="project" value="EnsemblFungi"/>
</dbReference>
<keyword evidence="2" id="KW-0158">Chromosome</keyword>
<dbReference type="InterPro" id="IPR012572">
    <property type="entry name" value="Mad3/Bub1_II"/>
</dbReference>
<evidence type="ECO:0000256" key="4">
    <source>
        <dbReference type="ARBA" id="ARBA00022838"/>
    </source>
</evidence>
<dbReference type="HOGENOM" id="CLU_002115_1_0_1"/>
<protein>
    <recommendedName>
        <fullName evidence="13">Protein kinase domain-containing protein</fullName>
    </recommendedName>
</protein>
<dbReference type="GO" id="GO:0042802">
    <property type="term" value="F:identical protein binding"/>
    <property type="evidence" value="ECO:0007669"/>
    <property type="project" value="EnsemblFungi"/>
</dbReference>
<dbReference type="Pfam" id="PF08311">
    <property type="entry name" value="Mad3_BUB1_I"/>
    <property type="match status" value="1"/>
</dbReference>
<dbReference type="PANTHER" id="PTHR14030">
    <property type="entry name" value="MITOTIC CHECKPOINT SERINE/THREONINE-PROTEIN KINASE BUB1"/>
    <property type="match status" value="1"/>
</dbReference>
<dbReference type="GeneID" id="11494899"/>
<evidence type="ECO:0000259" key="9">
    <source>
        <dbReference type="PROSITE" id="PS50011"/>
    </source>
</evidence>
<evidence type="ECO:0000313" key="11">
    <source>
        <dbReference type="EMBL" id="CCD24528.1"/>
    </source>
</evidence>
<keyword evidence="12" id="KW-1185">Reference proteome</keyword>
<evidence type="ECO:0000256" key="3">
    <source>
        <dbReference type="ARBA" id="ARBA00022741"/>
    </source>
</evidence>
<gene>
    <name evidence="11" type="primary">NDAI0D02140</name>
    <name evidence="11" type="ordered locus">NDAI_0D02140</name>
</gene>
<reference evidence="11 12" key="1">
    <citation type="journal article" date="2011" name="Proc. Natl. Acad. Sci. U.S.A.">
        <title>Evolutionary erosion of yeast sex chromosomes by mating-type switching accidents.</title>
        <authorList>
            <person name="Gordon J.L."/>
            <person name="Armisen D."/>
            <person name="Proux-Wera E."/>
            <person name="Oheigeartaigh S.S."/>
            <person name="Byrne K.P."/>
            <person name="Wolfe K.H."/>
        </authorList>
    </citation>
    <scope>NUCLEOTIDE SEQUENCE [LARGE SCALE GENOMIC DNA]</scope>
    <source>
        <strain evidence="12">ATCC 10597 / BCRC 20456 / CBS 421 / NBRC 0211 / NRRL Y-12639</strain>
    </source>
</reference>
<feature type="domain" description="BUB1 N-terminal" evidence="10">
    <location>
        <begin position="51"/>
        <end position="214"/>
    </location>
</feature>
<dbReference type="Gene3D" id="1.10.510.10">
    <property type="entry name" value="Transferase(Phosphotransferase) domain 1"/>
    <property type="match status" value="1"/>
</dbReference>
<feature type="region of interest" description="Disordered" evidence="8">
    <location>
        <begin position="365"/>
        <end position="408"/>
    </location>
</feature>
<dbReference type="PROSITE" id="PS50011">
    <property type="entry name" value="PROTEIN_KINASE_DOM"/>
    <property type="match status" value="1"/>
</dbReference>
<accession>G0W9R7</accession>
<dbReference type="GO" id="GO:0005634">
    <property type="term" value="C:nucleus"/>
    <property type="evidence" value="ECO:0007669"/>
    <property type="project" value="EnsemblFungi"/>
</dbReference>
<keyword evidence="5 7" id="KW-0067">ATP-binding</keyword>
<dbReference type="InterPro" id="IPR008271">
    <property type="entry name" value="Ser/Thr_kinase_AS"/>
</dbReference>
<dbReference type="RefSeq" id="XP_003669771.1">
    <property type="nucleotide sequence ID" value="XM_003669723.1"/>
</dbReference>
<dbReference type="InterPro" id="IPR000719">
    <property type="entry name" value="Prot_kinase_dom"/>
</dbReference>
<evidence type="ECO:0008006" key="13">
    <source>
        <dbReference type="Google" id="ProtNLM"/>
    </source>
</evidence>
<feature type="domain" description="Protein kinase" evidence="9">
    <location>
        <begin position="707"/>
        <end position="1025"/>
    </location>
</feature>
<dbReference type="GO" id="GO:0004672">
    <property type="term" value="F:protein kinase activity"/>
    <property type="evidence" value="ECO:0007669"/>
    <property type="project" value="EnsemblFungi"/>
</dbReference>
<keyword evidence="6" id="KW-0137">Centromere</keyword>
<dbReference type="GO" id="GO:0051754">
    <property type="term" value="P:meiotic sister chromatid cohesion, centromeric"/>
    <property type="evidence" value="ECO:0007669"/>
    <property type="project" value="TreeGrafter"/>
</dbReference>
<evidence type="ECO:0000256" key="7">
    <source>
        <dbReference type="PROSITE-ProRule" id="PRU10141"/>
    </source>
</evidence>
<comment type="subcellular location">
    <subcellularLocation>
        <location evidence="1">Chromosome</location>
        <location evidence="1">Centromere</location>
        <location evidence="1">Kinetochore</location>
    </subcellularLocation>
</comment>
<dbReference type="Gene3D" id="6.10.20.170">
    <property type="match status" value="1"/>
</dbReference>
<organism evidence="11 12">
    <name type="scientific">Naumovozyma dairenensis (strain ATCC 10597 / BCRC 20456 / CBS 421 / NBRC 0211 / NRRL Y-12639)</name>
    <name type="common">Saccharomyces dairenensis</name>
    <dbReference type="NCBI Taxonomy" id="1071378"/>
    <lineage>
        <taxon>Eukaryota</taxon>
        <taxon>Fungi</taxon>
        <taxon>Dikarya</taxon>
        <taxon>Ascomycota</taxon>
        <taxon>Saccharomycotina</taxon>
        <taxon>Saccharomycetes</taxon>
        <taxon>Saccharomycetales</taxon>
        <taxon>Saccharomycetaceae</taxon>
        <taxon>Naumovozyma</taxon>
    </lineage>
</organism>
<evidence type="ECO:0000256" key="8">
    <source>
        <dbReference type="SAM" id="MobiDB-lite"/>
    </source>
</evidence>
<dbReference type="STRING" id="1071378.G0W9R7"/>
<dbReference type="PROSITE" id="PS00108">
    <property type="entry name" value="PROTEIN_KINASE_ST"/>
    <property type="match status" value="1"/>
</dbReference>
<dbReference type="PANTHER" id="PTHR14030:SF4">
    <property type="entry name" value="BUB1 KINASE, ISOFORM A-RELATED"/>
    <property type="match status" value="1"/>
</dbReference>
<dbReference type="GO" id="GO:0005524">
    <property type="term" value="F:ATP binding"/>
    <property type="evidence" value="ECO:0007669"/>
    <property type="project" value="UniProtKB-UniRule"/>
</dbReference>
<feature type="region of interest" description="Disordered" evidence="8">
    <location>
        <begin position="528"/>
        <end position="562"/>
    </location>
</feature>
<proteinExistence type="predicted"/>
<dbReference type="SUPFAM" id="SSF56112">
    <property type="entry name" value="Protein kinase-like (PK-like)"/>
    <property type="match status" value="1"/>
</dbReference>
<feature type="region of interest" description="Disordered" evidence="8">
    <location>
        <begin position="1"/>
        <end position="25"/>
    </location>
</feature>
<dbReference type="GO" id="GO:0016236">
    <property type="term" value="P:macroautophagy"/>
    <property type="evidence" value="ECO:0007669"/>
    <property type="project" value="EnsemblFungi"/>
</dbReference>
<keyword evidence="3 7" id="KW-0547">Nucleotide-binding</keyword>
<dbReference type="InterPro" id="IPR013212">
    <property type="entry name" value="Mad3/Bub1_I"/>
</dbReference>
<dbReference type="InterPro" id="IPR017441">
    <property type="entry name" value="Protein_kinase_ATP_BS"/>
</dbReference>